<reference evidence="1" key="1">
    <citation type="submission" date="2015-04" db="EMBL/GenBank/DDBJ databases">
        <title>Complete genome sequence of Microbacterium chocolatum SIT 101, a bacterium enantioselectively hydrolyzing mesomeric diesters.</title>
        <authorList>
            <person name="Li X."/>
            <person name="Xu Y."/>
        </authorList>
    </citation>
    <scope>NUCLEOTIDE SEQUENCE [LARGE SCALE GENOMIC DNA]</scope>
    <source>
        <strain evidence="1">SIT 101</strain>
    </source>
</reference>
<dbReference type="AlphaFoldDB" id="A0A0M8MPM5"/>
<organism evidence="1 2">
    <name type="scientific">Microbacterium aurantiacum</name>
    <dbReference type="NCBI Taxonomy" id="162393"/>
    <lineage>
        <taxon>Bacteria</taxon>
        <taxon>Bacillati</taxon>
        <taxon>Actinomycetota</taxon>
        <taxon>Actinomycetes</taxon>
        <taxon>Micrococcales</taxon>
        <taxon>Microbacteriaceae</taxon>
        <taxon>Microbacterium</taxon>
    </lineage>
</organism>
<dbReference type="OrthoDB" id="4947318at2"/>
<dbReference type="Proteomes" id="UP000037737">
    <property type="component" value="Unassembled WGS sequence"/>
</dbReference>
<protein>
    <submittedName>
        <fullName evidence="1">Uncharacterized protein</fullName>
    </submittedName>
</protein>
<name>A0A0M8MPM5_9MICO</name>
<evidence type="ECO:0000313" key="2">
    <source>
        <dbReference type="Proteomes" id="UP000037737"/>
    </source>
</evidence>
<keyword evidence="2" id="KW-1185">Reference proteome</keyword>
<gene>
    <name evidence="1" type="ORF">XI38_07380</name>
</gene>
<comment type="caution">
    <text evidence="1">The sequence shown here is derived from an EMBL/GenBank/DDBJ whole genome shotgun (WGS) entry which is preliminary data.</text>
</comment>
<dbReference type="EMBL" id="LAVO01000006">
    <property type="protein sequence ID" value="KOS11081.1"/>
    <property type="molecule type" value="Genomic_DNA"/>
</dbReference>
<sequence>MNDPSPEPTDAERAEAGALEVEVTRSGGMAGIRRRWHAVAVADDRPRWDALLARCPWEDAPEETAGADRFVWRIRASCPGETPPERMARLPESALVGPWLEVVRAVQSAAERP</sequence>
<accession>A0A0M8MPM5</accession>
<dbReference type="PATRIC" id="fig|84292.3.peg.1505"/>
<dbReference type="KEGG" id="mcw:A8L33_07780"/>
<evidence type="ECO:0000313" key="1">
    <source>
        <dbReference type="EMBL" id="KOS11081.1"/>
    </source>
</evidence>
<proteinExistence type="predicted"/>